<dbReference type="SUPFAM" id="SSF144083">
    <property type="entry name" value="Magnesium transport protein CorA, transmembrane region"/>
    <property type="match status" value="1"/>
</dbReference>
<sequence length="927" mass="105183">MAEPVTTTQEPIEPIGAHERAEEEDEFETSDFDSATLSSSSTSLNTSIYQHAFENGRRYHQYRHGTYPIPNDDAEQNRDDMKHAMMLELTNGNLFFSPIVENPQKIIDLATGTGIWAIDVADKFPSASVIGVDLSPIQPSWVPPNLKFLVDDIEDEWMHGSDFDFVHMRCISPWLKDEVNVLRQAHDHMKPGAWIEIQELDARANCDDGSLAPDAPLAKFFDTAEQAVASFGMKFRAGENLREPLEQAGFTNVSCKVLKVPIGTWAKDKKLRLIGLYLKTAVNDMFGAMAAKPLRKILGPEEIEVFLANARKDLNNKWKNRVRLGPIRKQFYQVCDIALEGASRWQSLQNLEGETVAQGETAHHLPPQDSQSIRLTVVEEGSNGPKDTFPVATGFMQLSKEWQQASPGSSYHVTTYETACPVKAIRLIRVWEEEQNKCVLARITCNTYAREQPKDGFPDFYSALRVRIEIKSLDASYITVRSKDNWKQLFLLQFHHTCLKLFIEFLNILETDEIDHADDTATDPSLAELRQWNLKTITKRSYEYRDLAEMGRKLISTTESLIDVTRSLPPVVDSPTHIHKFMAIDMELRGLCREANEQLQKFSDRLDHDLKHLELTRNVKQNGDVQQLTLLATIFLPLSLAAGVLSMQTRFKDLGTLLYDFFGVVVLLAAIVLIILILLSLVAVVKELDSKFRQNKSYRKRFRGKRPLNLEDRPHVELPAANLDTTIELLRSRGYGTHEAWGKCLVTLESVKAGDAEPGVFPVLDAMEEAFKEVLTDLREMSQLNEEAKEDHSVLLRPETDVLGEYGYWSKDKTKEATTNYLIYLVIDTFRTELARAREILFGDATDESGEPIERFVGVDKLLFEALPQLESFLQQQNNTNMVLLMILEIIKTQRIAEEQGESEWLQSLKDTLGEALYEQILQAGEA</sequence>
<evidence type="ECO:0000313" key="9">
    <source>
        <dbReference type="Proteomes" id="UP000604273"/>
    </source>
</evidence>
<keyword evidence="3 7" id="KW-1133">Transmembrane helix</keyword>
<evidence type="ECO:0000256" key="7">
    <source>
        <dbReference type="SAM" id="Phobius"/>
    </source>
</evidence>
<gene>
    <name evidence="8" type="ORF">FGADI_8995</name>
</gene>
<evidence type="ECO:0000256" key="4">
    <source>
        <dbReference type="ARBA" id="ARBA00023136"/>
    </source>
</evidence>
<name>A0A8H4WTG0_9HYPO</name>
<dbReference type="GO" id="GO:0046873">
    <property type="term" value="F:metal ion transmembrane transporter activity"/>
    <property type="evidence" value="ECO:0007669"/>
    <property type="project" value="InterPro"/>
</dbReference>
<feature type="transmembrane region" description="Helical" evidence="7">
    <location>
        <begin position="657"/>
        <end position="685"/>
    </location>
</feature>
<feature type="compositionally biased region" description="Polar residues" evidence="6">
    <location>
        <begin position="1"/>
        <end position="10"/>
    </location>
</feature>
<evidence type="ECO:0000313" key="8">
    <source>
        <dbReference type="EMBL" id="KAF4949340.1"/>
    </source>
</evidence>
<evidence type="ECO:0000256" key="5">
    <source>
        <dbReference type="ARBA" id="ARBA00038158"/>
    </source>
</evidence>
<keyword evidence="4 7" id="KW-0472">Membrane</keyword>
<feature type="compositionally biased region" description="Acidic residues" evidence="6">
    <location>
        <begin position="22"/>
        <end position="31"/>
    </location>
</feature>
<accession>A0A8H4WTG0</accession>
<dbReference type="EMBL" id="JABFAI010000241">
    <property type="protein sequence ID" value="KAF4949340.1"/>
    <property type="molecule type" value="Genomic_DNA"/>
</dbReference>
<dbReference type="InterPro" id="IPR029063">
    <property type="entry name" value="SAM-dependent_MTases_sf"/>
</dbReference>
<dbReference type="PANTHER" id="PTHR43591:SF10">
    <property type="entry name" value="ABC TRANSMEMBRANE TYPE-1 DOMAIN-CONTAINING PROTEIN-RELATED"/>
    <property type="match status" value="1"/>
</dbReference>
<dbReference type="GO" id="GO:0016020">
    <property type="term" value="C:membrane"/>
    <property type="evidence" value="ECO:0007669"/>
    <property type="project" value="UniProtKB-SubCell"/>
</dbReference>
<dbReference type="Gene3D" id="1.20.58.340">
    <property type="entry name" value="Magnesium transport protein CorA, transmembrane region"/>
    <property type="match status" value="1"/>
</dbReference>
<evidence type="ECO:0000256" key="3">
    <source>
        <dbReference type="ARBA" id="ARBA00022989"/>
    </source>
</evidence>
<dbReference type="Proteomes" id="UP000604273">
    <property type="component" value="Unassembled WGS sequence"/>
</dbReference>
<dbReference type="Gene3D" id="3.40.50.150">
    <property type="entry name" value="Vaccinia Virus protein VP39"/>
    <property type="match status" value="1"/>
</dbReference>
<protein>
    <submittedName>
        <fullName evidence="8">Uncharacterized protein</fullName>
    </submittedName>
</protein>
<comment type="subcellular location">
    <subcellularLocation>
        <location evidence="1">Membrane</location>
        <topology evidence="1">Multi-pass membrane protein</topology>
    </subcellularLocation>
</comment>
<dbReference type="SUPFAM" id="SSF53335">
    <property type="entry name" value="S-adenosyl-L-methionine-dependent methyltransferases"/>
    <property type="match status" value="1"/>
</dbReference>
<feature type="region of interest" description="Disordered" evidence="6">
    <location>
        <begin position="1"/>
        <end position="40"/>
    </location>
</feature>
<reference evidence="8" key="1">
    <citation type="journal article" date="2020" name="BMC Genomics">
        <title>Correction to: Identification and distribution of gene clusters required for synthesis of sphingolipid metabolism inhibitors in diverse species of the filamentous fungus Fusarium.</title>
        <authorList>
            <person name="Kim H.S."/>
            <person name="Lohmar J.M."/>
            <person name="Busman M."/>
            <person name="Brown D.W."/>
            <person name="Naumann T.A."/>
            <person name="Divon H.H."/>
            <person name="Lysoe E."/>
            <person name="Uhlig S."/>
            <person name="Proctor R.H."/>
        </authorList>
    </citation>
    <scope>NUCLEOTIDE SEQUENCE</scope>
    <source>
        <strain evidence="8">NRRL 45417</strain>
    </source>
</reference>
<keyword evidence="9" id="KW-1185">Reference proteome</keyword>
<feature type="transmembrane region" description="Helical" evidence="7">
    <location>
        <begin position="628"/>
        <end position="645"/>
    </location>
</feature>
<dbReference type="Pfam" id="PF13489">
    <property type="entry name" value="Methyltransf_23"/>
    <property type="match status" value="1"/>
</dbReference>
<dbReference type="InterPro" id="IPR002523">
    <property type="entry name" value="MgTranspt_CorA/ZnTranspt_ZntB"/>
</dbReference>
<evidence type="ECO:0000256" key="2">
    <source>
        <dbReference type="ARBA" id="ARBA00022692"/>
    </source>
</evidence>
<organism evidence="8 9">
    <name type="scientific">Fusarium gaditjirri</name>
    <dbReference type="NCBI Taxonomy" id="282569"/>
    <lineage>
        <taxon>Eukaryota</taxon>
        <taxon>Fungi</taxon>
        <taxon>Dikarya</taxon>
        <taxon>Ascomycota</taxon>
        <taxon>Pezizomycotina</taxon>
        <taxon>Sordariomycetes</taxon>
        <taxon>Hypocreomycetidae</taxon>
        <taxon>Hypocreales</taxon>
        <taxon>Nectriaceae</taxon>
        <taxon>Fusarium</taxon>
        <taxon>Fusarium nisikadoi species complex</taxon>
    </lineage>
</organism>
<dbReference type="AlphaFoldDB" id="A0A8H4WTG0"/>
<dbReference type="Pfam" id="PF01544">
    <property type="entry name" value="CorA"/>
    <property type="match status" value="1"/>
</dbReference>
<proteinExistence type="inferred from homology"/>
<evidence type="ECO:0000256" key="1">
    <source>
        <dbReference type="ARBA" id="ARBA00004141"/>
    </source>
</evidence>
<dbReference type="CDD" id="cd02440">
    <property type="entry name" value="AdoMet_MTases"/>
    <property type="match status" value="1"/>
</dbReference>
<comment type="caution">
    <text evidence="8">The sequence shown here is derived from an EMBL/GenBank/DDBJ whole genome shotgun (WGS) entry which is preliminary data.</text>
</comment>
<dbReference type="PANTHER" id="PTHR43591">
    <property type="entry name" value="METHYLTRANSFERASE"/>
    <property type="match status" value="1"/>
</dbReference>
<evidence type="ECO:0000256" key="6">
    <source>
        <dbReference type="SAM" id="MobiDB-lite"/>
    </source>
</evidence>
<dbReference type="InterPro" id="IPR045863">
    <property type="entry name" value="CorA_TM1_TM2"/>
</dbReference>
<dbReference type="OrthoDB" id="3231000at2759"/>
<dbReference type="GO" id="GO:0008168">
    <property type="term" value="F:methyltransferase activity"/>
    <property type="evidence" value="ECO:0007669"/>
    <property type="project" value="TreeGrafter"/>
</dbReference>
<comment type="similarity">
    <text evidence="5">Belongs to the methyltransferase superfamily. LaeA methyltransferase family.</text>
</comment>
<keyword evidence="2 7" id="KW-0812">Transmembrane</keyword>
<reference evidence="8" key="2">
    <citation type="submission" date="2020-05" db="EMBL/GenBank/DDBJ databases">
        <authorList>
            <person name="Kim H.-S."/>
            <person name="Proctor R.H."/>
            <person name="Brown D.W."/>
        </authorList>
    </citation>
    <scope>NUCLEOTIDE SEQUENCE</scope>
    <source>
        <strain evidence="8">NRRL 45417</strain>
    </source>
</reference>